<feature type="region of interest" description="Disordered" evidence="1">
    <location>
        <begin position="463"/>
        <end position="535"/>
    </location>
</feature>
<feature type="compositionally biased region" description="Basic and acidic residues" evidence="1">
    <location>
        <begin position="178"/>
        <end position="202"/>
    </location>
</feature>
<feature type="compositionally biased region" description="Low complexity" evidence="1">
    <location>
        <begin position="243"/>
        <end position="264"/>
    </location>
</feature>
<feature type="compositionally biased region" description="Low complexity" evidence="1">
    <location>
        <begin position="350"/>
        <end position="360"/>
    </location>
</feature>
<dbReference type="AlphaFoldDB" id="A0AAI8Z091"/>
<dbReference type="PANTHER" id="PTHR38701:SF1">
    <property type="entry name" value="UP-REGULATED DURING SEPTATION PROTEIN 1 DOMAIN-CONTAINING PROTEIN"/>
    <property type="match status" value="1"/>
</dbReference>
<comment type="caution">
    <text evidence="2">The sequence shown here is derived from an EMBL/GenBank/DDBJ whole genome shotgun (WGS) entry which is preliminary data.</text>
</comment>
<name>A0AAI8Z091_9PEZI</name>
<feature type="region of interest" description="Disordered" evidence="1">
    <location>
        <begin position="1"/>
        <end position="412"/>
    </location>
</feature>
<gene>
    <name evidence="2" type="ORF">LECACI_7A005220</name>
</gene>
<feature type="compositionally biased region" description="Low complexity" evidence="1">
    <location>
        <begin position="387"/>
        <end position="400"/>
    </location>
</feature>
<protein>
    <submittedName>
        <fullName evidence="2">Uncharacterized protein</fullName>
    </submittedName>
</protein>
<feature type="compositionally biased region" description="Low complexity" evidence="1">
    <location>
        <begin position="123"/>
        <end position="134"/>
    </location>
</feature>
<feature type="compositionally biased region" description="Basic and acidic residues" evidence="1">
    <location>
        <begin position="628"/>
        <end position="647"/>
    </location>
</feature>
<sequence length="676" mass="72675">MSSDRNSRPLKPSLASTRTAARTPLTPRVAAPNASAPSASTPVARPAAPRLPANRTPAVSPRVRAQDETLGRDLATASTVTPRSATRKTRVESAQSSPSQDDPPSDSKSKSSLGPADAMSGRSSAVSGFSLASSNMTAGKPREPRPKSMVGGTASRSPPLVRSPGLVELGQSGQNDSIDSRFFHASDVRRQEPAPKRPEPKKSASFFYADGRQDKPTISPPKAPSPVLSAVSEQRSTGRWIRPESNNNPSRSPSALSPSFAPTAVGSPYFASAVPNHGPYRSPSPSKENMHLSYRKGASQILGMRPTPSPAVSPREEEPRRTSFGLSHKKSPSLSSIDSGDFQQSRRRSATAADAGASTSPLTHEIKALPVPHVSSPPAGLPSIDTSLASPAAMSSPSQPILSPTKNAAELAADARRERKVLDLEISNSSLLAINSSLEREVKRQKSELKRFRRLSRAGRFSMATSELSGRTSDGLSTPSEDDADDDSQYPFDRASGMAEEDLSESEEDASLMSGGEPLSPGAQANREQDRLAKDERRLRVDLDRHKELLTQSQAMNQSIKRCMYATEEMIRDGRRALEYHVRVSDVKLGGRILTGHEDEEIEVEDNGEHEGMQHARELLNTWSGLGRRTEDSEVSGDRDSGIEVDKPLLNVSARPPHTNPLGDSGRPPELLSRGF</sequence>
<feature type="region of interest" description="Disordered" evidence="1">
    <location>
        <begin position="622"/>
        <end position="676"/>
    </location>
</feature>
<evidence type="ECO:0000313" key="3">
    <source>
        <dbReference type="Proteomes" id="UP001296104"/>
    </source>
</evidence>
<feature type="compositionally biased region" description="Polar residues" evidence="1">
    <location>
        <begin position="332"/>
        <end position="343"/>
    </location>
</feature>
<dbReference type="EMBL" id="CAVMBE010000032">
    <property type="protein sequence ID" value="CAK4029091.1"/>
    <property type="molecule type" value="Genomic_DNA"/>
</dbReference>
<organism evidence="2 3">
    <name type="scientific">Lecanosticta acicola</name>
    <dbReference type="NCBI Taxonomy" id="111012"/>
    <lineage>
        <taxon>Eukaryota</taxon>
        <taxon>Fungi</taxon>
        <taxon>Dikarya</taxon>
        <taxon>Ascomycota</taxon>
        <taxon>Pezizomycotina</taxon>
        <taxon>Dothideomycetes</taxon>
        <taxon>Dothideomycetidae</taxon>
        <taxon>Mycosphaerellales</taxon>
        <taxon>Mycosphaerellaceae</taxon>
        <taxon>Lecanosticta</taxon>
    </lineage>
</organism>
<keyword evidence="3" id="KW-1185">Reference proteome</keyword>
<evidence type="ECO:0000313" key="2">
    <source>
        <dbReference type="EMBL" id="CAK4029091.1"/>
    </source>
</evidence>
<feature type="compositionally biased region" description="Low complexity" evidence="1">
    <location>
        <begin position="12"/>
        <end position="58"/>
    </location>
</feature>
<dbReference type="Proteomes" id="UP001296104">
    <property type="component" value="Unassembled WGS sequence"/>
</dbReference>
<feature type="compositionally biased region" description="Acidic residues" evidence="1">
    <location>
        <begin position="499"/>
        <end position="510"/>
    </location>
</feature>
<feature type="compositionally biased region" description="Polar residues" evidence="1">
    <location>
        <begin position="463"/>
        <end position="479"/>
    </location>
</feature>
<proteinExistence type="predicted"/>
<evidence type="ECO:0000256" key="1">
    <source>
        <dbReference type="SAM" id="MobiDB-lite"/>
    </source>
</evidence>
<accession>A0AAI8Z091</accession>
<reference evidence="2" key="1">
    <citation type="submission" date="2023-11" db="EMBL/GenBank/DDBJ databases">
        <authorList>
            <person name="Alioto T."/>
            <person name="Alioto T."/>
            <person name="Gomez Garrido J."/>
        </authorList>
    </citation>
    <scope>NUCLEOTIDE SEQUENCE</scope>
</reference>
<dbReference type="PANTHER" id="PTHR38701">
    <property type="entry name" value="CHROMOSOME 8, WHOLE GENOME SHOTGUN SEQUENCE"/>
    <property type="match status" value="1"/>
</dbReference>